<evidence type="ECO:0000259" key="2">
    <source>
        <dbReference type="PROSITE" id="PS50175"/>
    </source>
</evidence>
<accession>A0ABM1XUU5</accession>
<reference evidence="3" key="2">
    <citation type="submission" date="2025-05" db="UniProtKB">
        <authorList>
            <consortium name="EnsemblMetazoa"/>
        </authorList>
    </citation>
    <scope>IDENTIFICATION</scope>
    <source>
        <strain evidence="3">Foshan</strain>
    </source>
</reference>
<protein>
    <recommendedName>
        <fullName evidence="2">Peptidase A2 domain-containing protein</fullName>
    </recommendedName>
</protein>
<dbReference type="InterPro" id="IPR001969">
    <property type="entry name" value="Aspartic_peptidase_AS"/>
</dbReference>
<name>A0ABM1XUU5_AEDAL</name>
<feature type="region of interest" description="Disordered" evidence="1">
    <location>
        <begin position="1"/>
        <end position="82"/>
    </location>
</feature>
<evidence type="ECO:0000313" key="4">
    <source>
        <dbReference type="Proteomes" id="UP000069940"/>
    </source>
</evidence>
<keyword evidence="4" id="KW-1185">Reference proteome</keyword>
<sequence>MESDGKYVRAPVVSDSESSEFDSEEDYGQDDSSAEVGSDGKSRASSSSSCDDDEASYSQGGMSGNHGSTSQTTSNANPISDGDHLQRMENVLADITKALNVLRAPMIPIKDTDQTWSAPAALAGVSDPCSSSIRWDNIKPFPNGVPANKMWGEWNRYIENFEIAATLNNANDPVRRCQLLFLSVGEEFQGIIRAAKLRPELNDANCYRVFVSNIKSYLQTMTDSAAEHEAFSNMRQETSESAIAFHARLMEKVRLCEYSPADQDRFVRSQLLKGLRNKELVKAARTYGYDTQYIVQAATRDASYQAETAVSESSDVYAVYRGRLESNGRRSQKRSRPGDWNRPTTAKRPREEHSFRRDSRDRVRSNRCPRCNQYSHKNFPCPALRRKCNSCHEFGHYAAVCCNTNIQQLRVMKDESPKQENETANDQHINTLSLEDVLVDCRLGTSSPIQFLVDSGADANVVGGKDWKRLKTELKSGITKLKILDRTSSKRLHAYGTSSPMAVECILEAEITIPGKHGLTATSTFHVVPEGRRSLLGRTTSSDLGLLQVGSERIFTVLV</sequence>
<dbReference type="InterPro" id="IPR001995">
    <property type="entry name" value="Peptidase_A2_cat"/>
</dbReference>
<feature type="domain" description="Peptidase A2" evidence="2">
    <location>
        <begin position="449"/>
        <end position="540"/>
    </location>
</feature>
<dbReference type="PROSITE" id="PS50175">
    <property type="entry name" value="ASP_PROT_RETROV"/>
    <property type="match status" value="1"/>
</dbReference>
<evidence type="ECO:0000313" key="3">
    <source>
        <dbReference type="EnsemblMetazoa" id="AALFPA23_003082.P3252"/>
    </source>
</evidence>
<dbReference type="RefSeq" id="XP_062711733.1">
    <property type="nucleotide sequence ID" value="XM_062855749.1"/>
</dbReference>
<feature type="compositionally biased region" description="Basic and acidic residues" evidence="1">
    <location>
        <begin position="348"/>
        <end position="362"/>
    </location>
</feature>
<organism evidence="3 4">
    <name type="scientific">Aedes albopictus</name>
    <name type="common">Asian tiger mosquito</name>
    <name type="synonym">Stegomyia albopicta</name>
    <dbReference type="NCBI Taxonomy" id="7160"/>
    <lineage>
        <taxon>Eukaryota</taxon>
        <taxon>Metazoa</taxon>
        <taxon>Ecdysozoa</taxon>
        <taxon>Arthropoda</taxon>
        <taxon>Hexapoda</taxon>
        <taxon>Insecta</taxon>
        <taxon>Pterygota</taxon>
        <taxon>Neoptera</taxon>
        <taxon>Endopterygota</taxon>
        <taxon>Diptera</taxon>
        <taxon>Nematocera</taxon>
        <taxon>Culicoidea</taxon>
        <taxon>Culicidae</taxon>
        <taxon>Culicinae</taxon>
        <taxon>Aedini</taxon>
        <taxon>Aedes</taxon>
        <taxon>Stegomyia</taxon>
    </lineage>
</organism>
<feature type="region of interest" description="Disordered" evidence="1">
    <location>
        <begin position="324"/>
        <end position="362"/>
    </location>
</feature>
<proteinExistence type="predicted"/>
<dbReference type="EnsemblMetazoa" id="AALFPA23_003082.R3252">
    <property type="protein sequence ID" value="AALFPA23_003082.P3252"/>
    <property type="gene ID" value="AALFPA23_003082"/>
</dbReference>
<reference evidence="4" key="1">
    <citation type="journal article" date="2015" name="Proc. Natl. Acad. Sci. U.S.A.">
        <title>Genome sequence of the Asian Tiger mosquito, Aedes albopictus, reveals insights into its biology, genetics, and evolution.</title>
        <authorList>
            <person name="Chen X.G."/>
            <person name="Jiang X."/>
            <person name="Gu J."/>
            <person name="Xu M."/>
            <person name="Wu Y."/>
            <person name="Deng Y."/>
            <person name="Zhang C."/>
            <person name="Bonizzoni M."/>
            <person name="Dermauw W."/>
            <person name="Vontas J."/>
            <person name="Armbruster P."/>
            <person name="Huang X."/>
            <person name="Yang Y."/>
            <person name="Zhang H."/>
            <person name="He W."/>
            <person name="Peng H."/>
            <person name="Liu Y."/>
            <person name="Wu K."/>
            <person name="Chen J."/>
            <person name="Lirakis M."/>
            <person name="Topalis P."/>
            <person name="Van Leeuwen T."/>
            <person name="Hall A.B."/>
            <person name="Jiang X."/>
            <person name="Thorpe C."/>
            <person name="Mueller R.L."/>
            <person name="Sun C."/>
            <person name="Waterhouse R.M."/>
            <person name="Yan G."/>
            <person name="Tu Z.J."/>
            <person name="Fang X."/>
            <person name="James A.A."/>
        </authorList>
    </citation>
    <scope>NUCLEOTIDE SEQUENCE [LARGE SCALE GENOMIC DNA]</scope>
    <source>
        <strain evidence="4">Foshan</strain>
    </source>
</reference>
<feature type="compositionally biased region" description="Polar residues" evidence="1">
    <location>
        <begin position="65"/>
        <end position="78"/>
    </location>
</feature>
<evidence type="ECO:0000256" key="1">
    <source>
        <dbReference type="SAM" id="MobiDB-lite"/>
    </source>
</evidence>
<feature type="compositionally biased region" description="Acidic residues" evidence="1">
    <location>
        <begin position="17"/>
        <end position="33"/>
    </location>
</feature>
<dbReference type="GeneID" id="134289618"/>
<dbReference type="Proteomes" id="UP000069940">
    <property type="component" value="Unassembled WGS sequence"/>
</dbReference>
<dbReference type="PANTHER" id="PTHR33198">
    <property type="entry name" value="ANK_REP_REGION DOMAIN-CONTAINING PROTEIN-RELATED"/>
    <property type="match status" value="1"/>
</dbReference>
<dbReference type="PROSITE" id="PS00141">
    <property type="entry name" value="ASP_PROTEASE"/>
    <property type="match status" value="1"/>
</dbReference>